<dbReference type="Proteomes" id="UP000653730">
    <property type="component" value="Unassembled WGS sequence"/>
</dbReference>
<organism evidence="2 3">
    <name type="scientific">Sinomicrobium weinanense</name>
    <dbReference type="NCBI Taxonomy" id="2842200"/>
    <lineage>
        <taxon>Bacteria</taxon>
        <taxon>Pseudomonadati</taxon>
        <taxon>Bacteroidota</taxon>
        <taxon>Flavobacteriia</taxon>
        <taxon>Flavobacteriales</taxon>
        <taxon>Flavobacteriaceae</taxon>
        <taxon>Sinomicrobium</taxon>
    </lineage>
</organism>
<dbReference type="SMART" id="SM00173">
    <property type="entry name" value="RAS"/>
    <property type="match status" value="1"/>
</dbReference>
<dbReference type="GO" id="GO:0005525">
    <property type="term" value="F:GTP binding"/>
    <property type="evidence" value="ECO:0007669"/>
    <property type="project" value="InterPro"/>
</dbReference>
<dbReference type="InterPro" id="IPR005225">
    <property type="entry name" value="Small_GTP-bd"/>
</dbReference>
<dbReference type="EMBL" id="JACVDC010000060">
    <property type="protein sequence ID" value="MBC9797480.1"/>
    <property type="molecule type" value="Genomic_DNA"/>
</dbReference>
<evidence type="ECO:0000313" key="2">
    <source>
        <dbReference type="EMBL" id="MBC9797480.1"/>
    </source>
</evidence>
<proteinExistence type="predicted"/>
<sequence>MTASKKIVLLGHFGVGKTSLVRRFVEDTFSDNYKVTIGVHILKKEVKLPENQINLIIWDIEGSEDITRTRSSYLLGSHGFIYVFDTTRKSTYENLAADLEHIRSNYNDVPVLVVGNKSDLVTRAHLRENKQHFSLAQYFSSAKTGENVETLFEDLTKKLIE</sequence>
<comment type="caution">
    <text evidence="2">The sequence shown here is derived from an EMBL/GenBank/DDBJ whole genome shotgun (WGS) entry which is preliminary data.</text>
</comment>
<reference evidence="2 3" key="1">
    <citation type="submission" date="2020-09" db="EMBL/GenBank/DDBJ databases">
        <title>Sinomicrobium weinanense sp. nov., a halophilic bacteria isolated from saline-alkali soil.</title>
        <authorList>
            <person name="Wu P."/>
            <person name="Ren H."/>
            <person name="Mei Y."/>
            <person name="Liang Y."/>
            <person name="Chen Z."/>
        </authorList>
    </citation>
    <scope>NUCLEOTIDE SEQUENCE [LARGE SCALE GENOMIC DNA]</scope>
    <source>
        <strain evidence="2 3">FJxs</strain>
    </source>
</reference>
<dbReference type="NCBIfam" id="TIGR00231">
    <property type="entry name" value="small_GTP"/>
    <property type="match status" value="1"/>
</dbReference>
<dbReference type="AlphaFoldDB" id="A0A926JU18"/>
<keyword evidence="3" id="KW-1185">Reference proteome</keyword>
<dbReference type="PROSITE" id="PS51419">
    <property type="entry name" value="RAB"/>
    <property type="match status" value="1"/>
</dbReference>
<keyword evidence="1" id="KW-0547">Nucleotide-binding</keyword>
<accession>A0A926JU18</accession>
<dbReference type="PROSITE" id="PS51421">
    <property type="entry name" value="RAS"/>
    <property type="match status" value="1"/>
</dbReference>
<name>A0A926JU18_9FLAO</name>
<dbReference type="PRINTS" id="PR00449">
    <property type="entry name" value="RASTRNSFRMNG"/>
</dbReference>
<dbReference type="CDD" id="cd00154">
    <property type="entry name" value="Rab"/>
    <property type="match status" value="1"/>
</dbReference>
<dbReference type="FunFam" id="3.40.50.300:FF:001447">
    <property type="entry name" value="Ras-related protein Rab-1B"/>
    <property type="match status" value="1"/>
</dbReference>
<dbReference type="PROSITE" id="PS51417">
    <property type="entry name" value="ARF"/>
    <property type="match status" value="1"/>
</dbReference>
<dbReference type="Gene3D" id="3.40.50.300">
    <property type="entry name" value="P-loop containing nucleotide triphosphate hydrolases"/>
    <property type="match status" value="1"/>
</dbReference>
<gene>
    <name evidence="2" type="ORF">IBL28_16005</name>
</gene>
<dbReference type="Pfam" id="PF00071">
    <property type="entry name" value="Ras"/>
    <property type="match status" value="1"/>
</dbReference>
<dbReference type="SUPFAM" id="SSF52540">
    <property type="entry name" value="P-loop containing nucleoside triphosphate hydrolases"/>
    <property type="match status" value="1"/>
</dbReference>
<evidence type="ECO:0000256" key="1">
    <source>
        <dbReference type="ARBA" id="ARBA00022741"/>
    </source>
</evidence>
<evidence type="ECO:0000313" key="3">
    <source>
        <dbReference type="Proteomes" id="UP000653730"/>
    </source>
</evidence>
<dbReference type="GO" id="GO:0003924">
    <property type="term" value="F:GTPase activity"/>
    <property type="evidence" value="ECO:0007669"/>
    <property type="project" value="InterPro"/>
</dbReference>
<dbReference type="InterPro" id="IPR027417">
    <property type="entry name" value="P-loop_NTPase"/>
</dbReference>
<protein>
    <submittedName>
        <fullName evidence="2">GTP-binding protein</fullName>
    </submittedName>
</protein>
<dbReference type="SMART" id="SM00175">
    <property type="entry name" value="RAB"/>
    <property type="match status" value="1"/>
</dbReference>
<dbReference type="InterPro" id="IPR001806">
    <property type="entry name" value="Small_GTPase"/>
</dbReference>
<dbReference type="PANTHER" id="PTHR47978">
    <property type="match status" value="1"/>
</dbReference>
<dbReference type="RefSeq" id="WP_187966613.1">
    <property type="nucleotide sequence ID" value="NZ_JACVDC010000060.1"/>
</dbReference>
<dbReference type="SMART" id="SM00174">
    <property type="entry name" value="RHO"/>
    <property type="match status" value="1"/>
</dbReference>